<dbReference type="InterPro" id="IPR013225">
    <property type="entry name" value="PaaX_C"/>
</dbReference>
<dbReference type="Gene3D" id="3.30.70.2650">
    <property type="match status" value="1"/>
</dbReference>
<reference evidence="4 5" key="1">
    <citation type="submission" date="2020-08" db="EMBL/GenBank/DDBJ databases">
        <title>Whole genome shotgun sequence of Actinoplanes ianthinogenes NBRC 13996.</title>
        <authorList>
            <person name="Komaki H."/>
            <person name="Tamura T."/>
        </authorList>
    </citation>
    <scope>NUCLEOTIDE SEQUENCE [LARGE SCALE GENOMIC DNA]</scope>
    <source>
        <strain evidence="4 5">NBRC 13996</strain>
    </source>
</reference>
<dbReference type="Gene3D" id="1.20.58.1460">
    <property type="match status" value="1"/>
</dbReference>
<dbReference type="InterPro" id="IPR048846">
    <property type="entry name" value="PaaX-like_central"/>
</dbReference>
<keyword evidence="5" id="KW-1185">Reference proteome</keyword>
<evidence type="ECO:0000259" key="2">
    <source>
        <dbReference type="Pfam" id="PF08223"/>
    </source>
</evidence>
<dbReference type="Pfam" id="PF08223">
    <property type="entry name" value="PaaX_C"/>
    <property type="match status" value="1"/>
</dbReference>
<dbReference type="PIRSF" id="PIRSF020623">
    <property type="entry name" value="PaaX"/>
    <property type="match status" value="1"/>
</dbReference>
<proteinExistence type="predicted"/>
<dbReference type="PANTHER" id="PTHR30319">
    <property type="entry name" value="PHENYLACETIC ACID REGULATOR-RELATED TRANSCRIPTIONAL REPRESSOR"/>
    <property type="match status" value="1"/>
</dbReference>
<dbReference type="Pfam" id="PF20803">
    <property type="entry name" value="PaaX_M"/>
    <property type="match status" value="1"/>
</dbReference>
<evidence type="ECO:0000313" key="4">
    <source>
        <dbReference type="EMBL" id="BCJ46026.1"/>
    </source>
</evidence>
<dbReference type="Proteomes" id="UP000676967">
    <property type="component" value="Chromosome"/>
</dbReference>
<dbReference type="EMBL" id="AP023356">
    <property type="protein sequence ID" value="BCJ46026.1"/>
    <property type="molecule type" value="Genomic_DNA"/>
</dbReference>
<dbReference type="RefSeq" id="WP_189332880.1">
    <property type="nucleotide sequence ID" value="NZ_AP023356.1"/>
</dbReference>
<dbReference type="Pfam" id="PF07848">
    <property type="entry name" value="PaaX"/>
    <property type="match status" value="1"/>
</dbReference>
<evidence type="ECO:0000259" key="3">
    <source>
        <dbReference type="Pfam" id="PF20803"/>
    </source>
</evidence>
<dbReference type="InterPro" id="IPR036388">
    <property type="entry name" value="WH-like_DNA-bd_sf"/>
</dbReference>
<dbReference type="PANTHER" id="PTHR30319:SF1">
    <property type="entry name" value="TRANSCRIPTIONAL REPRESSOR PAAX"/>
    <property type="match status" value="1"/>
</dbReference>
<protein>
    <recommendedName>
        <fullName evidence="6">PaaX family transcriptional regulator</fullName>
    </recommendedName>
</protein>
<feature type="domain" description="Transcriptional repressor PaaX-like central Cas2-like" evidence="3">
    <location>
        <begin position="116"/>
        <end position="189"/>
    </location>
</feature>
<evidence type="ECO:0000313" key="5">
    <source>
        <dbReference type="Proteomes" id="UP000676967"/>
    </source>
</evidence>
<dbReference type="Gene3D" id="1.10.10.10">
    <property type="entry name" value="Winged helix-like DNA-binding domain superfamily/Winged helix DNA-binding domain"/>
    <property type="match status" value="1"/>
</dbReference>
<gene>
    <name evidence="4" type="ORF">Aiant_66830</name>
</gene>
<accession>A0ABM7M3D8</accession>
<organism evidence="4 5">
    <name type="scientific">Actinoplanes ianthinogenes</name>
    <dbReference type="NCBI Taxonomy" id="122358"/>
    <lineage>
        <taxon>Bacteria</taxon>
        <taxon>Bacillati</taxon>
        <taxon>Actinomycetota</taxon>
        <taxon>Actinomycetes</taxon>
        <taxon>Micromonosporales</taxon>
        <taxon>Micromonosporaceae</taxon>
        <taxon>Actinoplanes</taxon>
    </lineage>
</organism>
<evidence type="ECO:0000259" key="1">
    <source>
        <dbReference type="Pfam" id="PF07848"/>
    </source>
</evidence>
<dbReference type="InterPro" id="IPR011965">
    <property type="entry name" value="PaaX_trns_reg"/>
</dbReference>
<name>A0ABM7M3D8_9ACTN</name>
<feature type="domain" description="Transcriptional repressor PaaX-like C-terminal" evidence="2">
    <location>
        <begin position="200"/>
        <end position="288"/>
    </location>
</feature>
<dbReference type="InterPro" id="IPR012906">
    <property type="entry name" value="PaaX-like_N"/>
</dbReference>
<feature type="domain" description="Transcriptional repressor PaaX-like N-terminal" evidence="1">
    <location>
        <begin position="29"/>
        <end position="95"/>
    </location>
</feature>
<evidence type="ECO:0008006" key="6">
    <source>
        <dbReference type="Google" id="ProtNLM"/>
    </source>
</evidence>
<sequence>MVSPYDIEEIFPDDPASVRLPRQQAGSTAQNLAVTLVADYTLRTRAWLPSASIVALLEEAGIGSGAARTAISRLSRSRILESTRHGRHSSYRLTTAAAADLSAGGAWIARFATRVEPWDGYWTLVSFSFPQDERGRRRALRGELRWLGFAPLYDALWVSPDAPNPVVKQRLTTTIGTMTMFRARQVDLAPPAGRNPIDAWDVAAIANRYDTFIRHWEPMLPRIRAGQVSGAAAVHARTEIMDAYRQFPVVDPELPIELLPATWPRAQARDVFATVYDGLAAPAEDHVRTLVSRFGDAPCHEIRAHSTAEMADAGNAS</sequence>